<reference evidence="7 8" key="1">
    <citation type="submission" date="2020-08" db="EMBL/GenBank/DDBJ databases">
        <title>Genome public.</title>
        <authorList>
            <person name="Liu C."/>
            <person name="Sun Q."/>
        </authorList>
    </citation>
    <scope>NUCLEOTIDE SEQUENCE [LARGE SCALE GENOMIC DNA]</scope>
    <source>
        <strain evidence="7 8">NSJ-9</strain>
    </source>
</reference>
<organism evidence="7 8">
    <name type="scientific">Roseburia lenta</name>
    <dbReference type="NCBI Taxonomy" id="2763061"/>
    <lineage>
        <taxon>Bacteria</taxon>
        <taxon>Bacillati</taxon>
        <taxon>Bacillota</taxon>
        <taxon>Clostridia</taxon>
        <taxon>Lachnospirales</taxon>
        <taxon>Lachnospiraceae</taxon>
        <taxon>Roseburia</taxon>
    </lineage>
</organism>
<keyword evidence="7" id="KW-0689">Ribosomal protein</keyword>
<sequence>MDIRIRPCRVEDIDRIAAMEAAIFSEPWTKTGFLETLSETEHVFLVAEDQENLCAYGILYCNSDEGEIPTIAVSEEARGRGLGKRLLSRMMEEAEKRGVAHVYLEVRKSNLPAQRLYQACGFSLVGQRKGFYHKPDEDAFVMAFHKEDIC</sequence>
<comment type="caution">
    <text evidence="7">The sequence shown here is derived from an EMBL/GenBank/DDBJ whole genome shotgun (WGS) entry which is preliminary data.</text>
</comment>
<keyword evidence="3" id="KW-0808">Transferase</keyword>
<dbReference type="InterPro" id="IPR016181">
    <property type="entry name" value="Acyl_CoA_acyltransferase"/>
</dbReference>
<evidence type="ECO:0000256" key="4">
    <source>
        <dbReference type="ARBA" id="ARBA00023315"/>
    </source>
</evidence>
<name>A0ABR7GE98_9FIRM</name>
<evidence type="ECO:0000259" key="6">
    <source>
        <dbReference type="PROSITE" id="PS51186"/>
    </source>
</evidence>
<evidence type="ECO:0000256" key="1">
    <source>
        <dbReference type="ARBA" id="ARBA00005395"/>
    </source>
</evidence>
<dbReference type="PROSITE" id="PS51186">
    <property type="entry name" value="GNAT"/>
    <property type="match status" value="1"/>
</dbReference>
<dbReference type="Pfam" id="PF00583">
    <property type="entry name" value="Acetyltransf_1"/>
    <property type="match status" value="1"/>
</dbReference>
<dbReference type="EMBL" id="JACOPG010000002">
    <property type="protein sequence ID" value="MBC5685763.1"/>
    <property type="molecule type" value="Genomic_DNA"/>
</dbReference>
<dbReference type="RefSeq" id="WP_118279974.1">
    <property type="nucleotide sequence ID" value="NZ_JACOPG010000002.1"/>
</dbReference>
<dbReference type="PANTHER" id="PTHR43420:SF44">
    <property type="entry name" value="ACETYLTRANSFERASE YPEA"/>
    <property type="match status" value="1"/>
</dbReference>
<dbReference type="EC" id="2.3.1.266" evidence="5"/>
<keyword evidence="8" id="KW-1185">Reference proteome</keyword>
<dbReference type="GO" id="GO:0005840">
    <property type="term" value="C:ribosome"/>
    <property type="evidence" value="ECO:0007669"/>
    <property type="project" value="UniProtKB-KW"/>
</dbReference>
<evidence type="ECO:0000313" key="8">
    <source>
        <dbReference type="Proteomes" id="UP000643810"/>
    </source>
</evidence>
<evidence type="ECO:0000256" key="3">
    <source>
        <dbReference type="ARBA" id="ARBA00022679"/>
    </source>
</evidence>
<evidence type="ECO:0000256" key="5">
    <source>
        <dbReference type="RuleBase" id="RU363094"/>
    </source>
</evidence>
<comment type="subcellular location">
    <subcellularLocation>
        <location evidence="5">Cytoplasm</location>
    </subcellularLocation>
</comment>
<protein>
    <recommendedName>
        <fullName evidence="5">[Ribosomal protein bS18]-alanine N-acetyltransferase</fullName>
        <ecNumber evidence="5">2.3.1.266</ecNumber>
    </recommendedName>
</protein>
<dbReference type="SUPFAM" id="SSF55729">
    <property type="entry name" value="Acyl-CoA N-acyltransferases (Nat)"/>
    <property type="match status" value="1"/>
</dbReference>
<dbReference type="Proteomes" id="UP000643810">
    <property type="component" value="Unassembled WGS sequence"/>
</dbReference>
<dbReference type="PANTHER" id="PTHR43420">
    <property type="entry name" value="ACETYLTRANSFERASE"/>
    <property type="match status" value="1"/>
</dbReference>
<evidence type="ECO:0000256" key="2">
    <source>
        <dbReference type="ARBA" id="ARBA00022490"/>
    </source>
</evidence>
<dbReference type="NCBIfam" id="TIGR01575">
    <property type="entry name" value="rimI"/>
    <property type="match status" value="1"/>
</dbReference>
<dbReference type="CDD" id="cd04301">
    <property type="entry name" value="NAT_SF"/>
    <property type="match status" value="1"/>
</dbReference>
<dbReference type="InterPro" id="IPR006464">
    <property type="entry name" value="AcTrfase_RimI/Ard1"/>
</dbReference>
<gene>
    <name evidence="7" type="primary">rimI</name>
    <name evidence="7" type="ORF">H8R94_03955</name>
</gene>
<proteinExistence type="inferred from homology"/>
<accession>A0ABR7GE98</accession>
<dbReference type="Gene3D" id="3.40.630.30">
    <property type="match status" value="1"/>
</dbReference>
<comment type="similarity">
    <text evidence="1 5">Belongs to the acetyltransferase family. RimI subfamily.</text>
</comment>
<dbReference type="InterPro" id="IPR000182">
    <property type="entry name" value="GNAT_dom"/>
</dbReference>
<keyword evidence="4" id="KW-0012">Acyltransferase</keyword>
<dbReference type="InterPro" id="IPR050680">
    <property type="entry name" value="YpeA/RimI_acetyltransf"/>
</dbReference>
<comment type="catalytic activity">
    <reaction evidence="5">
        <text>N-terminal L-alanyl-[ribosomal protein bS18] + acetyl-CoA = N-terminal N(alpha)-acetyl-L-alanyl-[ribosomal protein bS18] + CoA + H(+)</text>
        <dbReference type="Rhea" id="RHEA:43756"/>
        <dbReference type="Rhea" id="RHEA-COMP:10676"/>
        <dbReference type="Rhea" id="RHEA-COMP:10677"/>
        <dbReference type="ChEBI" id="CHEBI:15378"/>
        <dbReference type="ChEBI" id="CHEBI:57287"/>
        <dbReference type="ChEBI" id="CHEBI:57288"/>
        <dbReference type="ChEBI" id="CHEBI:64718"/>
        <dbReference type="ChEBI" id="CHEBI:83683"/>
        <dbReference type="EC" id="2.3.1.266"/>
    </reaction>
</comment>
<keyword evidence="2 5" id="KW-0963">Cytoplasm</keyword>
<keyword evidence="7" id="KW-0687">Ribonucleoprotein</keyword>
<feature type="domain" description="N-acetyltransferase" evidence="6">
    <location>
        <begin position="3"/>
        <end position="147"/>
    </location>
</feature>
<evidence type="ECO:0000313" key="7">
    <source>
        <dbReference type="EMBL" id="MBC5685763.1"/>
    </source>
</evidence>
<comment type="function">
    <text evidence="5">Acetylates the N-terminal alanine of ribosomal protein bS18.</text>
</comment>